<accession>A0ABS7FX50</accession>
<organism evidence="7 8">
    <name type="scientific">Actinomadura parmotrematis</name>
    <dbReference type="NCBI Taxonomy" id="2864039"/>
    <lineage>
        <taxon>Bacteria</taxon>
        <taxon>Bacillati</taxon>
        <taxon>Actinomycetota</taxon>
        <taxon>Actinomycetes</taxon>
        <taxon>Streptosporangiales</taxon>
        <taxon>Thermomonosporaceae</taxon>
        <taxon>Actinomadura</taxon>
    </lineage>
</organism>
<gene>
    <name evidence="7" type="primary">add</name>
    <name evidence="7" type="ORF">K1Y72_21635</name>
</gene>
<name>A0ABS7FX50_9ACTN</name>
<evidence type="ECO:0000256" key="4">
    <source>
        <dbReference type="ARBA" id="ARBA00022801"/>
    </source>
</evidence>
<dbReference type="PANTHER" id="PTHR43114">
    <property type="entry name" value="ADENINE DEAMINASE"/>
    <property type="match status" value="1"/>
</dbReference>
<dbReference type="EMBL" id="JAIBOA010000014">
    <property type="protein sequence ID" value="MBW8485000.1"/>
    <property type="molecule type" value="Genomic_DNA"/>
</dbReference>
<reference evidence="7 8" key="1">
    <citation type="submission" date="2021-07" db="EMBL/GenBank/DDBJ databases">
        <title>Actinomadura sp. PM05-2 isolated from lichen.</title>
        <authorList>
            <person name="Somphong A."/>
            <person name="Phongsopitanun W."/>
            <person name="Tanasupawat S."/>
            <person name="Peongsungnone V."/>
        </authorList>
    </citation>
    <scope>NUCLEOTIDE SEQUENCE [LARGE SCALE GENOMIC DNA]</scope>
    <source>
        <strain evidence="7 8">PM05-2</strain>
    </source>
</reference>
<proteinExistence type="inferred from homology"/>
<evidence type="ECO:0000313" key="8">
    <source>
        <dbReference type="Proteomes" id="UP000774570"/>
    </source>
</evidence>
<dbReference type="RefSeq" id="WP_220168236.1">
    <property type="nucleotide sequence ID" value="NZ_JAIBOA010000014.1"/>
</dbReference>
<comment type="similarity">
    <text evidence="2">Belongs to the metallo-dependent hydrolases superfamily. Adenosine and AMP deaminases family.</text>
</comment>
<evidence type="ECO:0000256" key="3">
    <source>
        <dbReference type="ARBA" id="ARBA00022723"/>
    </source>
</evidence>
<dbReference type="EC" id="3.5.4.4" evidence="7"/>
<sequence length="326" mass="34553">MRDLVALPKAHLHVHLESSVRWTTLQEIGAANGLDVPAQAAPSGFAGFFEQNTLVRDCLRTAGDFRRIAYEYCADEAAQGTRYAEPSFTAAAHGERLGAPEMPLEAVLEGLARGREDFGIETRLILDHSRRRSVERARRTLELARRHEEVVAVGLAGDEAHPGEPFEAVFAAARDAGLHVVHHAGEAAGAASVRQAIGGGRAERLGHGVRVLDDPDLTAEVRERRIPLEVCPSSNVALGFAPSLAGHPLPRLRDAGLLVTVNTDVPAMTGAPLAAEYARVRDAFGYGDAVLAELARNAVAASFAPATTKARLDAGIGAWLAAPAAQ</sequence>
<comment type="cofactor">
    <cofactor evidence="1">
        <name>Zn(2+)</name>
        <dbReference type="ChEBI" id="CHEBI:29105"/>
    </cofactor>
</comment>
<evidence type="ECO:0000256" key="5">
    <source>
        <dbReference type="ARBA" id="ARBA00022833"/>
    </source>
</evidence>
<evidence type="ECO:0000313" key="7">
    <source>
        <dbReference type="EMBL" id="MBW8485000.1"/>
    </source>
</evidence>
<dbReference type="NCBIfam" id="TIGR01430">
    <property type="entry name" value="aden_deam"/>
    <property type="match status" value="1"/>
</dbReference>
<keyword evidence="5" id="KW-0862">Zinc</keyword>
<dbReference type="SUPFAM" id="SSF51556">
    <property type="entry name" value="Metallo-dependent hydrolases"/>
    <property type="match status" value="1"/>
</dbReference>
<dbReference type="GO" id="GO:0016787">
    <property type="term" value="F:hydrolase activity"/>
    <property type="evidence" value="ECO:0007669"/>
    <property type="project" value="UniProtKB-KW"/>
</dbReference>
<keyword evidence="8" id="KW-1185">Reference proteome</keyword>
<keyword evidence="4 7" id="KW-0378">Hydrolase</keyword>
<protein>
    <submittedName>
        <fullName evidence="7">Adenosine deaminase</fullName>
        <ecNumber evidence="7">3.5.4.4</ecNumber>
    </submittedName>
</protein>
<evidence type="ECO:0000259" key="6">
    <source>
        <dbReference type="Pfam" id="PF00962"/>
    </source>
</evidence>
<dbReference type="Proteomes" id="UP000774570">
    <property type="component" value="Unassembled WGS sequence"/>
</dbReference>
<dbReference type="Pfam" id="PF00962">
    <property type="entry name" value="A_deaminase"/>
    <property type="match status" value="1"/>
</dbReference>
<evidence type="ECO:0000256" key="1">
    <source>
        <dbReference type="ARBA" id="ARBA00001947"/>
    </source>
</evidence>
<dbReference type="Gene3D" id="3.20.20.140">
    <property type="entry name" value="Metal-dependent hydrolases"/>
    <property type="match status" value="1"/>
</dbReference>
<dbReference type="InterPro" id="IPR032466">
    <property type="entry name" value="Metal_Hydrolase"/>
</dbReference>
<feature type="domain" description="Adenosine deaminase" evidence="6">
    <location>
        <begin position="8"/>
        <end position="316"/>
    </location>
</feature>
<dbReference type="InterPro" id="IPR006330">
    <property type="entry name" value="Ado/ade_deaminase"/>
</dbReference>
<comment type="caution">
    <text evidence="7">The sequence shown here is derived from an EMBL/GenBank/DDBJ whole genome shotgun (WGS) entry which is preliminary data.</text>
</comment>
<dbReference type="InterPro" id="IPR001365">
    <property type="entry name" value="A_deaminase_dom"/>
</dbReference>
<dbReference type="PANTHER" id="PTHR43114:SF6">
    <property type="entry name" value="ADENINE DEAMINASE"/>
    <property type="match status" value="1"/>
</dbReference>
<evidence type="ECO:0000256" key="2">
    <source>
        <dbReference type="ARBA" id="ARBA00006676"/>
    </source>
</evidence>
<keyword evidence="3" id="KW-0479">Metal-binding</keyword>